<evidence type="ECO:0000256" key="2">
    <source>
        <dbReference type="ARBA" id="ARBA00022679"/>
    </source>
</evidence>
<evidence type="ECO:0000256" key="1">
    <source>
        <dbReference type="ARBA" id="ARBA00013247"/>
    </source>
</evidence>
<reference evidence="11 12" key="1">
    <citation type="submission" date="2013-08" db="EMBL/GenBank/DDBJ databases">
        <title>Flavobacterium limnosediminis JC2902 genome sequencing.</title>
        <authorList>
            <person name="Lee K."/>
            <person name="Yi H."/>
            <person name="Park S."/>
            <person name="Chun J."/>
        </authorList>
    </citation>
    <scope>NUCLEOTIDE SEQUENCE [LARGE SCALE GENOMIC DNA]</scope>
    <source>
        <strain evidence="11 12">JC2902</strain>
    </source>
</reference>
<comment type="similarity">
    <text evidence="8">Belongs to the ribose-phosphate pyrophosphokinase family.</text>
</comment>
<evidence type="ECO:0000256" key="5">
    <source>
        <dbReference type="ARBA" id="ARBA00022777"/>
    </source>
</evidence>
<dbReference type="CDD" id="cd06223">
    <property type="entry name" value="PRTases_typeI"/>
    <property type="match status" value="1"/>
</dbReference>
<sequence length="293" mass="32769">MKKIFFALPGNEALTKSLTEKCGAESGKATIRQFPDGETYIKIESDVKDKLVVLVCTLNYPDDKLLPLYYLSETAKELGAKSICIVAPYLAYMRQDKRFLSGEGITSAYFAKLISSFTDYLITVDPHLHRRSSLSEIYTIPTTLIHASDVLSKWIRYNIEKPLLVGPDSESEQWVSEVAHQADAPFIILEKIRHGDNEVEISVPHIEQYKNHTPVLVDDIISTARTMIATIGHLKNMGMKKPVCIGIHGIFANTAYSDLYTAGAQEVITCNTIPHISNRIKIDESIALLIDRL</sequence>
<feature type="domain" description="Ribose-phosphate pyrophosphokinase N-terminal" evidence="10">
    <location>
        <begin position="5"/>
        <end position="115"/>
    </location>
</feature>
<dbReference type="SMART" id="SM01400">
    <property type="entry name" value="Pribosyltran_N"/>
    <property type="match status" value="1"/>
</dbReference>
<evidence type="ECO:0000313" key="12">
    <source>
        <dbReference type="Proteomes" id="UP000018004"/>
    </source>
</evidence>
<organism evidence="11 12">
    <name type="scientific">Flavobacterium limnosediminis JC2902</name>
    <dbReference type="NCBI Taxonomy" id="1341181"/>
    <lineage>
        <taxon>Bacteria</taxon>
        <taxon>Pseudomonadati</taxon>
        <taxon>Bacteroidota</taxon>
        <taxon>Flavobacteriia</taxon>
        <taxon>Flavobacteriales</taxon>
        <taxon>Flavobacteriaceae</taxon>
        <taxon>Flavobacterium</taxon>
    </lineage>
</organism>
<dbReference type="EC" id="2.7.6.1" evidence="1"/>
<evidence type="ECO:0000259" key="9">
    <source>
        <dbReference type="Pfam" id="PF00156"/>
    </source>
</evidence>
<dbReference type="InterPro" id="IPR005946">
    <property type="entry name" value="Rib-P_diPkinase"/>
</dbReference>
<comment type="catalytic activity">
    <reaction evidence="7">
        <text>D-ribose 5-phosphate + ATP = 5-phospho-alpha-D-ribose 1-diphosphate + AMP + H(+)</text>
        <dbReference type="Rhea" id="RHEA:15609"/>
        <dbReference type="ChEBI" id="CHEBI:15378"/>
        <dbReference type="ChEBI" id="CHEBI:30616"/>
        <dbReference type="ChEBI" id="CHEBI:58017"/>
        <dbReference type="ChEBI" id="CHEBI:78346"/>
        <dbReference type="ChEBI" id="CHEBI:456215"/>
        <dbReference type="EC" id="2.7.6.1"/>
    </reaction>
</comment>
<protein>
    <recommendedName>
        <fullName evidence="1">ribose-phosphate diphosphokinase</fullName>
        <ecNumber evidence="1">2.7.6.1</ecNumber>
    </recommendedName>
</protein>
<gene>
    <name evidence="11" type="ORF">FLJC2902T_30100</name>
</gene>
<dbReference type="GO" id="GO:0002189">
    <property type="term" value="C:ribose phosphate diphosphokinase complex"/>
    <property type="evidence" value="ECO:0007669"/>
    <property type="project" value="TreeGrafter"/>
</dbReference>
<evidence type="ECO:0000256" key="7">
    <source>
        <dbReference type="ARBA" id="ARBA00049535"/>
    </source>
</evidence>
<dbReference type="GO" id="GO:0005524">
    <property type="term" value="F:ATP binding"/>
    <property type="evidence" value="ECO:0007669"/>
    <property type="project" value="UniProtKB-KW"/>
</dbReference>
<dbReference type="Proteomes" id="UP000018004">
    <property type="component" value="Unassembled WGS sequence"/>
</dbReference>
<accession>V6SGI3</accession>
<evidence type="ECO:0000259" key="10">
    <source>
        <dbReference type="Pfam" id="PF13793"/>
    </source>
</evidence>
<keyword evidence="3 8" id="KW-0545">Nucleotide biosynthesis</keyword>
<dbReference type="FunFam" id="3.40.50.2020:FF:000014">
    <property type="entry name" value="Ribose-phosphate pyrophosphokinase 1"/>
    <property type="match status" value="1"/>
</dbReference>
<evidence type="ECO:0000256" key="6">
    <source>
        <dbReference type="ARBA" id="ARBA00022840"/>
    </source>
</evidence>
<dbReference type="STRING" id="1341181.FLJC2902T_30100"/>
<comment type="caution">
    <text evidence="11">The sequence shown here is derived from an EMBL/GenBank/DDBJ whole genome shotgun (WGS) entry which is preliminary data.</text>
</comment>
<keyword evidence="6" id="KW-0067">ATP-binding</keyword>
<keyword evidence="2" id="KW-0808">Transferase</keyword>
<dbReference type="RefSeq" id="WP_023580548.1">
    <property type="nucleotide sequence ID" value="NZ_AVGG01000023.1"/>
</dbReference>
<dbReference type="GO" id="GO:0005737">
    <property type="term" value="C:cytoplasm"/>
    <property type="evidence" value="ECO:0007669"/>
    <property type="project" value="TreeGrafter"/>
</dbReference>
<name>V6SGI3_9FLAO</name>
<dbReference type="NCBIfam" id="TIGR01251">
    <property type="entry name" value="ribP_PPkin"/>
    <property type="match status" value="1"/>
</dbReference>
<keyword evidence="5 11" id="KW-0418">Kinase</keyword>
<keyword evidence="4" id="KW-0547">Nucleotide-binding</keyword>
<dbReference type="InterPro" id="IPR029057">
    <property type="entry name" value="PRTase-like"/>
</dbReference>
<evidence type="ECO:0000313" key="11">
    <source>
        <dbReference type="EMBL" id="ESU25818.1"/>
    </source>
</evidence>
<dbReference type="NCBIfam" id="NF005537">
    <property type="entry name" value="PRK07199.1"/>
    <property type="match status" value="1"/>
</dbReference>
<dbReference type="eggNOG" id="COG0462">
    <property type="taxonomic scope" value="Bacteria"/>
</dbReference>
<dbReference type="InterPro" id="IPR029099">
    <property type="entry name" value="Pribosyltran_N"/>
</dbReference>
<dbReference type="Gene3D" id="3.40.50.2020">
    <property type="match status" value="2"/>
</dbReference>
<dbReference type="AlphaFoldDB" id="V6SGI3"/>
<dbReference type="GO" id="GO:0004749">
    <property type="term" value="F:ribose phosphate diphosphokinase activity"/>
    <property type="evidence" value="ECO:0007669"/>
    <property type="project" value="UniProtKB-EC"/>
</dbReference>
<dbReference type="GO" id="GO:0006015">
    <property type="term" value="P:5-phosphoribose 1-diphosphate biosynthetic process"/>
    <property type="evidence" value="ECO:0007669"/>
    <property type="project" value="TreeGrafter"/>
</dbReference>
<proteinExistence type="inferred from homology"/>
<dbReference type="GO" id="GO:0000287">
    <property type="term" value="F:magnesium ion binding"/>
    <property type="evidence" value="ECO:0007669"/>
    <property type="project" value="InterPro"/>
</dbReference>
<dbReference type="Pfam" id="PF00156">
    <property type="entry name" value="Pribosyltran"/>
    <property type="match status" value="1"/>
</dbReference>
<dbReference type="EMBL" id="AVGG01000023">
    <property type="protein sequence ID" value="ESU25818.1"/>
    <property type="molecule type" value="Genomic_DNA"/>
</dbReference>
<evidence type="ECO:0000256" key="8">
    <source>
        <dbReference type="RuleBase" id="RU004324"/>
    </source>
</evidence>
<dbReference type="GO" id="GO:0016301">
    <property type="term" value="F:kinase activity"/>
    <property type="evidence" value="ECO:0007669"/>
    <property type="project" value="UniProtKB-KW"/>
</dbReference>
<dbReference type="PANTHER" id="PTHR10210">
    <property type="entry name" value="RIBOSE-PHOSPHATE DIPHOSPHOKINASE FAMILY MEMBER"/>
    <property type="match status" value="1"/>
</dbReference>
<dbReference type="SUPFAM" id="SSF53271">
    <property type="entry name" value="PRTase-like"/>
    <property type="match status" value="2"/>
</dbReference>
<dbReference type="PANTHER" id="PTHR10210:SF32">
    <property type="entry name" value="RIBOSE-PHOSPHATE PYROPHOSPHOKINASE 2"/>
    <property type="match status" value="1"/>
</dbReference>
<evidence type="ECO:0000256" key="4">
    <source>
        <dbReference type="ARBA" id="ARBA00022741"/>
    </source>
</evidence>
<feature type="domain" description="Phosphoribosyltransferase" evidence="9">
    <location>
        <begin position="134"/>
        <end position="279"/>
    </location>
</feature>
<dbReference type="OrthoDB" id="643885at2"/>
<dbReference type="GO" id="GO:0006164">
    <property type="term" value="P:purine nucleotide biosynthetic process"/>
    <property type="evidence" value="ECO:0007669"/>
    <property type="project" value="TreeGrafter"/>
</dbReference>
<dbReference type="PATRIC" id="fig|1341181.4.peg.2960"/>
<keyword evidence="12" id="KW-1185">Reference proteome</keyword>
<evidence type="ECO:0000256" key="3">
    <source>
        <dbReference type="ARBA" id="ARBA00022727"/>
    </source>
</evidence>
<dbReference type="InterPro" id="IPR000836">
    <property type="entry name" value="PRTase_dom"/>
</dbReference>
<dbReference type="Pfam" id="PF13793">
    <property type="entry name" value="Pribosyltran_N"/>
    <property type="match status" value="1"/>
</dbReference>